<sequence>MNTDKKNDRPESYPKPTEVDTMLKHQEEYSDNLNTEGVSHNPHPNSEPPQVKETPDNETDTPDRTRDLP</sequence>
<reference evidence="2 3" key="2">
    <citation type="journal article" date="2016" name="Int. J. Syst. Evol. Microbiol.">
        <title>Flavisolibacter tropicus sp. nov., isolated from tropical soil.</title>
        <authorList>
            <person name="Lee J.J."/>
            <person name="Kang M.S."/>
            <person name="Kim G.S."/>
            <person name="Lee C.S."/>
            <person name="Lim S."/>
            <person name="Lee J."/>
            <person name="Roh S.H."/>
            <person name="Kang H."/>
            <person name="Ha J.M."/>
            <person name="Bae S."/>
            <person name="Jung H.Y."/>
            <person name="Kim M.K."/>
        </authorList>
    </citation>
    <scope>NUCLEOTIDE SEQUENCE [LARGE SCALE GENOMIC DNA]</scope>
    <source>
        <strain evidence="2 3">LCS9</strain>
    </source>
</reference>
<evidence type="ECO:0000313" key="2">
    <source>
        <dbReference type="EMBL" id="ANE52184.1"/>
    </source>
</evidence>
<protein>
    <submittedName>
        <fullName evidence="2">Uncharacterized protein</fullName>
    </submittedName>
</protein>
<dbReference type="AlphaFoldDB" id="A0A172TZ85"/>
<dbReference type="KEGG" id="fla:SY85_18480"/>
<proteinExistence type="predicted"/>
<name>A0A172TZ85_9BACT</name>
<feature type="compositionally biased region" description="Polar residues" evidence="1">
    <location>
        <begin position="31"/>
        <end position="44"/>
    </location>
</feature>
<feature type="region of interest" description="Disordered" evidence="1">
    <location>
        <begin position="1"/>
        <end position="69"/>
    </location>
</feature>
<accession>A0A172TZ85</accession>
<evidence type="ECO:0000313" key="3">
    <source>
        <dbReference type="Proteomes" id="UP000077177"/>
    </source>
</evidence>
<dbReference type="EMBL" id="CP011390">
    <property type="protein sequence ID" value="ANE52184.1"/>
    <property type="molecule type" value="Genomic_DNA"/>
</dbReference>
<dbReference type="RefSeq" id="WP_066406409.1">
    <property type="nucleotide sequence ID" value="NZ_CP011390.1"/>
</dbReference>
<organism evidence="2 3">
    <name type="scientific">Flavisolibacter tropicus</name>
    <dbReference type="NCBI Taxonomy" id="1492898"/>
    <lineage>
        <taxon>Bacteria</taxon>
        <taxon>Pseudomonadati</taxon>
        <taxon>Bacteroidota</taxon>
        <taxon>Chitinophagia</taxon>
        <taxon>Chitinophagales</taxon>
        <taxon>Chitinophagaceae</taxon>
        <taxon>Flavisolibacter</taxon>
    </lineage>
</organism>
<evidence type="ECO:0000256" key="1">
    <source>
        <dbReference type="SAM" id="MobiDB-lite"/>
    </source>
</evidence>
<keyword evidence="3" id="KW-1185">Reference proteome</keyword>
<gene>
    <name evidence="2" type="ORF">SY85_18480</name>
</gene>
<feature type="compositionally biased region" description="Basic and acidic residues" evidence="1">
    <location>
        <begin position="1"/>
        <end position="28"/>
    </location>
</feature>
<reference evidence="3" key="1">
    <citation type="submission" date="2015-01" db="EMBL/GenBank/DDBJ databases">
        <title>Flavisolibacter sp./LCS9/ whole genome sequencing.</title>
        <authorList>
            <person name="Kim M.K."/>
            <person name="Srinivasan S."/>
            <person name="Lee J.-J."/>
        </authorList>
    </citation>
    <scope>NUCLEOTIDE SEQUENCE [LARGE SCALE GENOMIC DNA]</scope>
    <source>
        <strain evidence="3">LCS9</strain>
    </source>
</reference>
<dbReference type="Proteomes" id="UP000077177">
    <property type="component" value="Chromosome"/>
</dbReference>